<accession>A0A821MAD8</accession>
<sequence length="1099" mass="131217">MCTTIQGETQGQKHKNFNKLVLKAVGNKKVFNYTIDYEDTDIENLLKVDVACHTRNVDFVLEVFKCEDILFVSRAIRHGTWLVEPEYAHVINPQYLYSQLFPYIMSEARNKLLLLIRLNLRDPKRIEYFFNYLEKTDTNAAMKWFPKCSIQFILSRLHNNIHILPEHILFRLFFHSFEAFKIYCDVFCKKSLKVHKALFLIKSNGEEFFDILDQLGTEHIPIFNKKFTKLAMKVCPHRLMFNFHHYQNHIDIQCFIKYIKLERFEEFQSKYSNNEKLISYFLKGRQNVQNLCEGKYILDALGSCDPNNKVEVTNLLIIFKKNFSQFSKDLIFKFINKFLSKCNVYQFNRVTWNMYIDVFKEIMNIKQYSEKNKTNQSIMQSTVFYEIIHNEIISEDIMMKFQFDNSLRVARKKLSNKEIQIVFNFLLTFALLQIKKTTQQNKVIWIENMFVLFKVWNRSMQEYPLFNIEVVKVLQELQNRSDYEKLKYLYYKNRFWRRYLLNENIVIEPNSSNTFINMLKHNPRLLVPFQKKNVINSEKKLAAVFYRKLRTYWSDSLGQQFKDFFYTMLHQSPSVGLYILLSRIELHHLIQHNAPTNKHNENVNGITVQIHIARYMHKVYPKLPIKMTLMYYKGIPMIHAFSSINSILHGMSTCQMEETIECFDTWPEQVQKLCIWVIFSQPHYDKRKILLTIWQKTNYSSIRAEIFKKSMRSLCIYKDIELNVKYNYIVMISEEWQFLQFLMDNLRKDESLIVDKFPSYFQRLPRMKASDFCLKSYQITKNFTSQCKIFPRKPLMHYFGGGLHLVDIDLLAAMVNDIITRRLWTTKMNNHHLDVVTSCLYTWKDDAEQMVSFRKIIAPLFEKAYEKWDTKIVNCKLAQLNINNIVTLLNKQYQSYLDSKSNFSPSVLTVLLESLENNLSVKENYMIIRSLKLAVEYFKILSKANAIVKFDENTNIFDQTSLSFAEMCINIFCDDVAIYGNSIWRLFYHALQDMLDRFDVKKHTQYKIYNLMLDLSSELTPELNYQVHVLIFELTLYKADNFMHNLFGYDSDDSENDDEGQENLLTRIKTHHSNKVKAYHSKCVLSNLYDLHYDKFKYV</sequence>
<dbReference type="AlphaFoldDB" id="A0A821MAD8"/>
<comment type="caution">
    <text evidence="1">The sequence shown here is derived from an EMBL/GenBank/DDBJ whole genome shotgun (WGS) entry which is preliminary data.</text>
</comment>
<dbReference type="OrthoDB" id="7100635at2759"/>
<protein>
    <submittedName>
        <fullName evidence="1">Uncharacterized protein</fullName>
    </submittedName>
</protein>
<dbReference type="EMBL" id="CAJOBZ010000002">
    <property type="protein sequence ID" value="CAF4763859.1"/>
    <property type="molecule type" value="Genomic_DNA"/>
</dbReference>
<name>A0A821MAD8_9NEOP</name>
<gene>
    <name evidence="1" type="ORF">PMACD_LOCUS1453</name>
</gene>
<reference evidence="1" key="1">
    <citation type="submission" date="2021-02" db="EMBL/GenBank/DDBJ databases">
        <authorList>
            <person name="Steward A R."/>
        </authorList>
    </citation>
    <scope>NUCLEOTIDE SEQUENCE</scope>
</reference>
<keyword evidence="2" id="KW-1185">Reference proteome</keyword>
<dbReference type="Proteomes" id="UP000663880">
    <property type="component" value="Unassembled WGS sequence"/>
</dbReference>
<evidence type="ECO:0000313" key="2">
    <source>
        <dbReference type="Proteomes" id="UP000663880"/>
    </source>
</evidence>
<proteinExistence type="predicted"/>
<evidence type="ECO:0000313" key="1">
    <source>
        <dbReference type="EMBL" id="CAF4763859.1"/>
    </source>
</evidence>
<organism evidence="1 2">
    <name type="scientific">Pieris macdunnoughi</name>
    <dbReference type="NCBI Taxonomy" id="345717"/>
    <lineage>
        <taxon>Eukaryota</taxon>
        <taxon>Metazoa</taxon>
        <taxon>Ecdysozoa</taxon>
        <taxon>Arthropoda</taxon>
        <taxon>Hexapoda</taxon>
        <taxon>Insecta</taxon>
        <taxon>Pterygota</taxon>
        <taxon>Neoptera</taxon>
        <taxon>Endopterygota</taxon>
        <taxon>Lepidoptera</taxon>
        <taxon>Glossata</taxon>
        <taxon>Ditrysia</taxon>
        <taxon>Papilionoidea</taxon>
        <taxon>Pieridae</taxon>
        <taxon>Pierinae</taxon>
        <taxon>Pieris</taxon>
    </lineage>
</organism>